<dbReference type="Pfam" id="PF13416">
    <property type="entry name" value="SBP_bac_8"/>
    <property type="match status" value="1"/>
</dbReference>
<dbReference type="Proteomes" id="UP000326912">
    <property type="component" value="Unassembled WGS sequence"/>
</dbReference>
<dbReference type="SUPFAM" id="SSF53850">
    <property type="entry name" value="Periplasmic binding protein-like II"/>
    <property type="match status" value="1"/>
</dbReference>
<gene>
    <name evidence="1" type="ORF">KDW_44110</name>
</gene>
<keyword evidence="2" id="KW-1185">Reference proteome</keyword>
<dbReference type="InterPro" id="IPR006059">
    <property type="entry name" value="SBP"/>
</dbReference>
<accession>A0A5J4KVU8</accession>
<evidence type="ECO:0000313" key="1">
    <source>
        <dbReference type="EMBL" id="GER90249.1"/>
    </source>
</evidence>
<evidence type="ECO:0000313" key="2">
    <source>
        <dbReference type="Proteomes" id="UP000326912"/>
    </source>
</evidence>
<dbReference type="AlphaFoldDB" id="A0A5J4KVU8"/>
<dbReference type="EMBL" id="BKZW01000002">
    <property type="protein sequence ID" value="GER90249.1"/>
    <property type="molecule type" value="Genomic_DNA"/>
</dbReference>
<proteinExistence type="predicted"/>
<sequence>MAPDGRVLALPMDTGPTALFYRADLFKQAGLPSDPGAVSAHLKTWEDYLRAGQQMKQATGGRVFMFDNITTVFNQMLAQQNLHYFSPTNQYTGNQRQVKQAWDYAARVHQQGLSARTTSYSTDWSAAISNNSIARLWEPSG</sequence>
<dbReference type="PANTHER" id="PTHR43649">
    <property type="entry name" value="ARABINOSE-BINDING PROTEIN-RELATED"/>
    <property type="match status" value="1"/>
</dbReference>
<protein>
    <submittedName>
        <fullName evidence="1">Uncharacterized protein</fullName>
    </submittedName>
</protein>
<dbReference type="Gene3D" id="3.40.190.10">
    <property type="entry name" value="Periplasmic binding protein-like II"/>
    <property type="match status" value="1"/>
</dbReference>
<name>A0A5J4KVU8_9CHLR</name>
<reference evidence="1 2" key="1">
    <citation type="submission" date="2019-10" db="EMBL/GenBank/DDBJ databases">
        <title>Dictyobacter vulcani sp. nov., within the class Ktedonobacteria, isolated from soil of volcanic Mt. Zao.</title>
        <authorList>
            <person name="Zheng Y."/>
            <person name="Wang C.M."/>
            <person name="Sakai Y."/>
            <person name="Abe K."/>
            <person name="Yokota A."/>
            <person name="Yabe S."/>
        </authorList>
    </citation>
    <scope>NUCLEOTIDE SEQUENCE [LARGE SCALE GENOMIC DNA]</scope>
    <source>
        <strain evidence="1 2">W12</strain>
    </source>
</reference>
<organism evidence="1 2">
    <name type="scientific">Dictyobacter vulcani</name>
    <dbReference type="NCBI Taxonomy" id="2607529"/>
    <lineage>
        <taxon>Bacteria</taxon>
        <taxon>Bacillati</taxon>
        <taxon>Chloroflexota</taxon>
        <taxon>Ktedonobacteria</taxon>
        <taxon>Ktedonobacterales</taxon>
        <taxon>Dictyobacteraceae</taxon>
        <taxon>Dictyobacter</taxon>
    </lineage>
</organism>
<comment type="caution">
    <text evidence="1">The sequence shown here is derived from an EMBL/GenBank/DDBJ whole genome shotgun (WGS) entry which is preliminary data.</text>
</comment>
<dbReference type="PANTHER" id="PTHR43649:SF32">
    <property type="entry name" value="SUGAR BINDING SECRETED PROTEIN"/>
    <property type="match status" value="1"/>
</dbReference>
<dbReference type="InterPro" id="IPR050490">
    <property type="entry name" value="Bact_solute-bd_prot1"/>
</dbReference>